<keyword evidence="2" id="KW-1185">Reference proteome</keyword>
<dbReference type="InterPro" id="IPR036770">
    <property type="entry name" value="Ankyrin_rpt-contain_sf"/>
</dbReference>
<evidence type="ECO:0000313" key="2">
    <source>
        <dbReference type="Proteomes" id="UP001527925"/>
    </source>
</evidence>
<dbReference type="PANTHER" id="PTHR46586:SF3">
    <property type="entry name" value="ANKYRIN REPEAT-CONTAINING PROTEIN"/>
    <property type="match status" value="1"/>
</dbReference>
<sequence length="620" mass="66088">MAGIRSAEASSQHAAHRAAGVPPAAAAYSPSAALAGSRDVVDLLRRLPAELRAMVLAHAGPLTAFLVGETPRPLTRTAFRLLVADCFWQDRVDVVRTLPPRTWLTCELLLVRSPAMRELALRFPRAADAGSFTGLDLGLRPRGEPPGPPVPCPDGSVLNGLADFVGILAGRESMPMLNALLDEVLAAVRRPLTRSFASRLLDCAAGLGRLDVVREVAAAAAMPFADAFDAAAWNGQTAVIEHLCARGLDRNVSMNGAVEAGRLRIVQWLRERYPALMPSAKSVHFALCDDATAAIWWLVRELVRQRGCHKEPVAEGTSGGGDASRAPPTPECFRRLRNLCAKFGHLDMLEFATQHDIGDALDQDGIDGAAENGHIDVVRWIAARTGMVCSVRGLDWAAENGHLATLQALHAEHGLMCSVRGLNAAAAQGRLETVAWIWHHLAQRRPPPVVDLFEPIANGHLWVVEFVLRATATDGSRGGSDGSAAHVRGSLNLALETGQLEIAKLIAASGRAVPRPAMLVGVAKQGHVECARWLVDALGDEMALPPLVVRHACRGNHAEMLEFLVRECGARVPESARTLAAQHGCDAVLAVIGSLPHDALVPDAAPVASKTPVDWGELFG</sequence>
<dbReference type="Proteomes" id="UP001527925">
    <property type="component" value="Unassembled WGS sequence"/>
</dbReference>
<comment type="caution">
    <text evidence="1">The sequence shown here is derived from an EMBL/GenBank/DDBJ whole genome shotgun (WGS) entry which is preliminary data.</text>
</comment>
<accession>A0ABR4NIU1</accession>
<dbReference type="PANTHER" id="PTHR46586">
    <property type="entry name" value="ANKYRIN REPEAT-CONTAINING PROTEIN"/>
    <property type="match status" value="1"/>
</dbReference>
<evidence type="ECO:0008006" key="3">
    <source>
        <dbReference type="Google" id="ProtNLM"/>
    </source>
</evidence>
<dbReference type="Gene3D" id="1.25.40.20">
    <property type="entry name" value="Ankyrin repeat-containing domain"/>
    <property type="match status" value="2"/>
</dbReference>
<evidence type="ECO:0000313" key="1">
    <source>
        <dbReference type="EMBL" id="KAL2919448.1"/>
    </source>
</evidence>
<name>A0ABR4NIU1_9FUNG</name>
<gene>
    <name evidence="1" type="ORF">HK105_201094</name>
</gene>
<dbReference type="SUPFAM" id="SSF48403">
    <property type="entry name" value="Ankyrin repeat"/>
    <property type="match status" value="1"/>
</dbReference>
<organism evidence="1 2">
    <name type="scientific">Polyrhizophydium stewartii</name>
    <dbReference type="NCBI Taxonomy" id="2732419"/>
    <lineage>
        <taxon>Eukaryota</taxon>
        <taxon>Fungi</taxon>
        <taxon>Fungi incertae sedis</taxon>
        <taxon>Chytridiomycota</taxon>
        <taxon>Chytridiomycota incertae sedis</taxon>
        <taxon>Chytridiomycetes</taxon>
        <taxon>Rhizophydiales</taxon>
        <taxon>Rhizophydiales incertae sedis</taxon>
        <taxon>Polyrhizophydium</taxon>
    </lineage>
</organism>
<dbReference type="EMBL" id="JADGIZ020000003">
    <property type="protein sequence ID" value="KAL2919448.1"/>
    <property type="molecule type" value="Genomic_DNA"/>
</dbReference>
<dbReference type="InterPro" id="IPR052050">
    <property type="entry name" value="SecEffector_AnkRepeat"/>
</dbReference>
<protein>
    <recommendedName>
        <fullName evidence="3">Ankyrin repeat protein</fullName>
    </recommendedName>
</protein>
<proteinExistence type="predicted"/>
<reference evidence="1 2" key="1">
    <citation type="submission" date="2023-09" db="EMBL/GenBank/DDBJ databases">
        <title>Pangenome analysis of Batrachochytrium dendrobatidis and related Chytrids.</title>
        <authorList>
            <person name="Yacoub M.N."/>
            <person name="Stajich J.E."/>
            <person name="James T.Y."/>
        </authorList>
    </citation>
    <scope>NUCLEOTIDE SEQUENCE [LARGE SCALE GENOMIC DNA]</scope>
    <source>
        <strain evidence="1 2">JEL0888</strain>
    </source>
</reference>